<dbReference type="AlphaFoldDB" id="A0A4R0Q448"/>
<keyword evidence="1" id="KW-0732">Signal</keyword>
<dbReference type="InterPro" id="IPR030890">
    <property type="entry name" value="LP_HExxH_w_TonB"/>
</dbReference>
<dbReference type="Pfam" id="PF15890">
    <property type="entry name" value="Peptidase_Mx1"/>
    <property type="match status" value="1"/>
</dbReference>
<evidence type="ECO:0000313" key="3">
    <source>
        <dbReference type="Proteomes" id="UP000293925"/>
    </source>
</evidence>
<evidence type="ECO:0000256" key="1">
    <source>
        <dbReference type="SAM" id="SignalP"/>
    </source>
</evidence>
<reference evidence="2 3" key="1">
    <citation type="submission" date="2019-02" db="EMBL/GenBank/DDBJ databases">
        <title>Pedobacter sp. RP-3-21 sp. nov., isolated from Arctic soil.</title>
        <authorList>
            <person name="Dahal R.H."/>
        </authorList>
    </citation>
    <scope>NUCLEOTIDE SEQUENCE [LARGE SCALE GENOMIC DNA]</scope>
    <source>
        <strain evidence="2 3">RP-3-21</strain>
    </source>
</reference>
<dbReference type="EMBL" id="SJSO01000006">
    <property type="protein sequence ID" value="TCD27298.1"/>
    <property type="molecule type" value="Genomic_DNA"/>
</dbReference>
<dbReference type="Gene3D" id="3.40.390.70">
    <property type="match status" value="1"/>
</dbReference>
<dbReference type="OrthoDB" id="1113652at2"/>
<keyword evidence="3" id="KW-1185">Reference proteome</keyword>
<name>A0A4R0Q448_9SPHI</name>
<dbReference type="Proteomes" id="UP000293925">
    <property type="component" value="Unassembled WGS sequence"/>
</dbReference>
<organism evidence="2 3">
    <name type="scientific">Pedobacter psychrodurus</name>
    <dbReference type="NCBI Taxonomy" id="2530456"/>
    <lineage>
        <taxon>Bacteria</taxon>
        <taxon>Pseudomonadati</taxon>
        <taxon>Bacteroidota</taxon>
        <taxon>Sphingobacteriia</taxon>
        <taxon>Sphingobacteriales</taxon>
        <taxon>Sphingobacteriaceae</taxon>
        <taxon>Pedobacter</taxon>
    </lineage>
</organism>
<accession>A0A4R0Q448</accession>
<gene>
    <name evidence="2" type="ORF">EZ456_08845</name>
</gene>
<proteinExistence type="predicted"/>
<dbReference type="NCBIfam" id="TIGR04549">
    <property type="entry name" value="LP_HExxH_w_tonB"/>
    <property type="match status" value="1"/>
</dbReference>
<sequence>MKKKLLLSIVALATIFLAGCSKKDDLSANLVGLGGDTWAKGPIDEWISTNYTTPYNIEVKYKWDRSELGEIYKNVVPVKEELVVPIMDIIKKTWIDPYVAVKGANFMKTYTQKQFYLAGSPSYNSNGTITLGTAEAGRKIVLLDLNTFNPANKPAVKQILHTMHHEFGHILNQNIAVTPDYQRITPSDYTATWFNIFRGAYSSTAALDKILYENDFWGKGFVTPYSRSNKDDDFVETLSTLLEGGAANFDNIINNLFIYDGLYIKRNGKGVYEQNTDARSKLLRKKAIVISYMKDSWGIDLTDLQNRTQAAIEAQSPTADFNNLLGPGKTYGTISINPQKLTGLSAKFLTTYNTANTTLQAGNPQTNKGYYIDNISLIFTAANKVTLRVNFMDPTAALGVGFNGDFDYNINNVNGTITMTYASLQPTTVTYGNARIIETYIPTLLAYFNNQQFNIRWVDDIIPQSKSILGGLVKTTDPTSYLFGTL</sequence>
<protein>
    <recommendedName>
        <fullName evidence="4">Substrate import-associated zinc metallohydrolase lipoprotein</fullName>
    </recommendedName>
</protein>
<dbReference type="RefSeq" id="WP_131529329.1">
    <property type="nucleotide sequence ID" value="NZ_SJSO01000006.1"/>
</dbReference>
<evidence type="ECO:0000313" key="2">
    <source>
        <dbReference type="EMBL" id="TCD27298.1"/>
    </source>
</evidence>
<comment type="caution">
    <text evidence="2">The sequence shown here is derived from an EMBL/GenBank/DDBJ whole genome shotgun (WGS) entry which is preliminary data.</text>
</comment>
<feature type="chain" id="PRO_5020859254" description="Substrate import-associated zinc metallohydrolase lipoprotein" evidence="1">
    <location>
        <begin position="24"/>
        <end position="486"/>
    </location>
</feature>
<dbReference type="PROSITE" id="PS51257">
    <property type="entry name" value="PROKAR_LIPOPROTEIN"/>
    <property type="match status" value="1"/>
</dbReference>
<evidence type="ECO:0008006" key="4">
    <source>
        <dbReference type="Google" id="ProtNLM"/>
    </source>
</evidence>
<feature type="signal peptide" evidence="1">
    <location>
        <begin position="1"/>
        <end position="23"/>
    </location>
</feature>